<evidence type="ECO:0000256" key="1">
    <source>
        <dbReference type="ARBA" id="ARBA00022821"/>
    </source>
</evidence>
<sequence length="818" mass="93280">MKLTFSQLPNLENVWNGDPHRILSMRHLQEVHVEKCKGLTSLFPASIAIDIVELKNLVVENCKGLITIVAEDNIDPSLELTFPCPGVRSLKLQGLSKLKYFYYSSLKSDIYTHLESHTVEQLECLSLGENGVKMILLGEFQRNLLDNLKALTLYFSSDEFEYEFLKQVPNTVKLVVCDGSFKKMFCCESPNNVDYSGLLLKLKVLHLESLKNLVSIGLQDSWAFVKNLETFEVISCSSVENLVSCSRVSFSNLICLKVKDCDSLSYLFTSQTAKSLAKLQRMEIKWCKSIEEIVFKKEGEESDENGIIFSQLNCLNLDSLRSLRSFYKGSLNFPSLEELSIKGCDEMVTLCAGNVETGKLSQVEINDEVISLETDLNFILIKEFLKKAASWKGSLELRDRADLQEIWSVSFQIRHLCFRCLKTLIVEGCHFSSYVLPFTLLPSLPKLETLEVRNCDSVKTIFDVQCPQNTVTVPLKTLVLWKLPNLESVWNEDPSEIVTEVNPADPKETNPKLTFPTLTSLTLWDLPKFKHNTIHSIHHATTKLITPKLEHLTVGENELKMIVVGEFQRNLLEMLKALTLYFDIECDEFPDYGFLQQLPNVNKFVVCSSSFKVIFCFQRLVNSEHLLQLKELRLESLGELVSIGLQNSLTEPFVKNLETFEVISCSSLENLVSCRVSFSNLICLKVENCDNLSYLFTSSTAKSLAQLQRMKIRECKSIEEIVSKEVGEEPDEDDIIFPKLSHLNLYKLLKLRRFYRGSLNFPLLEKLLVTYCKEMETLCGGTVKRDKLSQVRINNMIIPLETDLNSIVKKQFEKKVCV</sequence>
<dbReference type="InterPro" id="IPR050905">
    <property type="entry name" value="Plant_NBS-LRR"/>
</dbReference>
<gene>
    <name evidence="3" type="ORF">VNO80_00711</name>
</gene>
<dbReference type="PANTHER" id="PTHR33463">
    <property type="entry name" value="NB-ARC DOMAIN-CONTAINING PROTEIN-RELATED"/>
    <property type="match status" value="1"/>
</dbReference>
<evidence type="ECO:0000313" key="3">
    <source>
        <dbReference type="EMBL" id="KAK7382050.1"/>
    </source>
</evidence>
<dbReference type="InterPro" id="IPR057135">
    <property type="entry name" value="At4g27190-like_LRR"/>
</dbReference>
<feature type="domain" description="Disease resistance protein At4g27190-like leucine-rich repeats" evidence="2">
    <location>
        <begin position="2"/>
        <end position="63"/>
    </location>
</feature>
<feature type="domain" description="Disease resistance protein At4g27190-like leucine-rich repeats" evidence="2">
    <location>
        <begin position="247"/>
        <end position="351"/>
    </location>
</feature>
<dbReference type="Proteomes" id="UP001374584">
    <property type="component" value="Unassembled WGS sequence"/>
</dbReference>
<accession>A0AAN9NZ14</accession>
<protein>
    <recommendedName>
        <fullName evidence="2">Disease resistance protein At4g27190-like leucine-rich repeats domain-containing protein</fullName>
    </recommendedName>
</protein>
<dbReference type="Pfam" id="PF23247">
    <property type="entry name" value="LRR_RPS2"/>
    <property type="match status" value="4"/>
</dbReference>
<dbReference type="InterPro" id="IPR032675">
    <property type="entry name" value="LRR_dom_sf"/>
</dbReference>
<dbReference type="Gene3D" id="3.80.10.10">
    <property type="entry name" value="Ribonuclease Inhibitor"/>
    <property type="match status" value="3"/>
</dbReference>
<evidence type="ECO:0000259" key="2">
    <source>
        <dbReference type="Pfam" id="PF23247"/>
    </source>
</evidence>
<comment type="caution">
    <text evidence="3">The sequence shown here is derived from an EMBL/GenBank/DDBJ whole genome shotgun (WGS) entry which is preliminary data.</text>
</comment>
<keyword evidence="4" id="KW-1185">Reference proteome</keyword>
<dbReference type="AlphaFoldDB" id="A0AAN9NZ14"/>
<proteinExistence type="predicted"/>
<evidence type="ECO:0000313" key="4">
    <source>
        <dbReference type="Proteomes" id="UP001374584"/>
    </source>
</evidence>
<feature type="domain" description="Disease resistance protein At4g27190-like leucine-rich repeats" evidence="2">
    <location>
        <begin position="677"/>
        <end position="786"/>
    </location>
</feature>
<name>A0AAN9NZ14_PHACN</name>
<dbReference type="PANTHER" id="PTHR33463:SF196">
    <property type="entry name" value="NB-ARC DOMAIN DISEASE RESISTANCE PROTEIN"/>
    <property type="match status" value="1"/>
</dbReference>
<keyword evidence="1" id="KW-0611">Plant defense</keyword>
<dbReference type="EMBL" id="JAYMYR010000001">
    <property type="protein sequence ID" value="KAK7382050.1"/>
    <property type="molecule type" value="Genomic_DNA"/>
</dbReference>
<dbReference type="SUPFAM" id="SSF52058">
    <property type="entry name" value="L domain-like"/>
    <property type="match status" value="2"/>
</dbReference>
<feature type="domain" description="Disease resistance protein At4g27190-like leucine-rich repeats" evidence="2">
    <location>
        <begin position="395"/>
        <end position="499"/>
    </location>
</feature>
<organism evidence="3 4">
    <name type="scientific">Phaseolus coccineus</name>
    <name type="common">Scarlet runner bean</name>
    <name type="synonym">Phaseolus multiflorus</name>
    <dbReference type="NCBI Taxonomy" id="3886"/>
    <lineage>
        <taxon>Eukaryota</taxon>
        <taxon>Viridiplantae</taxon>
        <taxon>Streptophyta</taxon>
        <taxon>Embryophyta</taxon>
        <taxon>Tracheophyta</taxon>
        <taxon>Spermatophyta</taxon>
        <taxon>Magnoliopsida</taxon>
        <taxon>eudicotyledons</taxon>
        <taxon>Gunneridae</taxon>
        <taxon>Pentapetalae</taxon>
        <taxon>rosids</taxon>
        <taxon>fabids</taxon>
        <taxon>Fabales</taxon>
        <taxon>Fabaceae</taxon>
        <taxon>Papilionoideae</taxon>
        <taxon>50 kb inversion clade</taxon>
        <taxon>NPAAA clade</taxon>
        <taxon>indigoferoid/millettioid clade</taxon>
        <taxon>Phaseoleae</taxon>
        <taxon>Phaseolus</taxon>
    </lineage>
</organism>
<reference evidence="3 4" key="1">
    <citation type="submission" date="2024-01" db="EMBL/GenBank/DDBJ databases">
        <title>The genomes of 5 underutilized Papilionoideae crops provide insights into root nodulation and disease resistanc.</title>
        <authorList>
            <person name="Jiang F."/>
        </authorList>
    </citation>
    <scope>NUCLEOTIDE SEQUENCE [LARGE SCALE GENOMIC DNA]</scope>
    <source>
        <strain evidence="3">JINMINGXINNONG_FW02</strain>
        <tissue evidence="3">Leaves</tissue>
    </source>
</reference>